<evidence type="ECO:0000256" key="2">
    <source>
        <dbReference type="SAM" id="MobiDB-lite"/>
    </source>
</evidence>
<feature type="region of interest" description="Disordered" evidence="2">
    <location>
        <begin position="510"/>
        <end position="529"/>
    </location>
</feature>
<evidence type="ECO:0000256" key="1">
    <source>
        <dbReference type="SAM" id="Coils"/>
    </source>
</evidence>
<sequence length="536" mass="59471">MVHSGASGQDVDPRSTHPPTAPASRAKRGKQKLKKDGTPYKSRKGWGPYRSVPNERSVAFNLQLDVQNLQQEVSNLLALRDILATKTLVQRQTPEGSLTRLVNEYLYVFRKGVAPQQPGGGRIVEERDQRAFMHSVMDPDVELGPGLPRGPDVIMDQMATYCNFLRFISLTGVVDSIVVAEDSVLVSDAASFVFQVTRSTIELIFPHIIGSEWLVAQLVGREVEAQGRSTFHFNAAGKCFRYDVEMNFVGAFMNVVSSPGILDILFGRALITKNGMIGIADEPHKVEDEDEEEEKAAAPPQESAALGTSCCDTRVDLRAGRCSVRSKAEEFCQKVVDDYFSVFANGYLDGDEDAPTPIEVSQQNFFVHRFGSQKETGANTTVSGLTKRWRALGECFEFLGFQQSGSTRMDCDNTTSMCQVASEAKYVLRITPYTIESVFPHLLLDESLVDVLVGKVIMVPSHVTFYIEKSTGYILRINERMDFSVAIAEVLPDQRDLSFVISQALLKEDGPDPSQHWRKSESRPSSRTMDIADILC</sequence>
<protein>
    <submittedName>
        <fullName evidence="3">WD repeat-containing protein 60</fullName>
    </submittedName>
</protein>
<comment type="caution">
    <text evidence="3">The sequence shown here is derived from an EMBL/GenBank/DDBJ whole genome shotgun (WGS) entry which is preliminary data.</text>
</comment>
<proteinExistence type="predicted"/>
<feature type="coiled-coil region" evidence="1">
    <location>
        <begin position="59"/>
        <end position="86"/>
    </location>
</feature>
<name>A0A8T1W0Z6_9STRA</name>
<evidence type="ECO:0000313" key="3">
    <source>
        <dbReference type="EMBL" id="KAG7387021.1"/>
    </source>
</evidence>
<reference evidence="3" key="1">
    <citation type="submission" date="2021-02" db="EMBL/GenBank/DDBJ databases">
        <authorList>
            <person name="Palmer J.M."/>
        </authorList>
    </citation>
    <scope>NUCLEOTIDE SEQUENCE</scope>
    <source>
        <strain evidence="3">SCRP734</strain>
    </source>
</reference>
<organism evidence="3 4">
    <name type="scientific">Phytophthora pseudosyringae</name>
    <dbReference type="NCBI Taxonomy" id="221518"/>
    <lineage>
        <taxon>Eukaryota</taxon>
        <taxon>Sar</taxon>
        <taxon>Stramenopiles</taxon>
        <taxon>Oomycota</taxon>
        <taxon>Peronosporomycetes</taxon>
        <taxon>Peronosporales</taxon>
        <taxon>Peronosporaceae</taxon>
        <taxon>Phytophthora</taxon>
    </lineage>
</organism>
<feature type="region of interest" description="Disordered" evidence="2">
    <location>
        <begin position="1"/>
        <end position="49"/>
    </location>
</feature>
<accession>A0A8T1W0Z6</accession>
<dbReference type="OrthoDB" id="103359at2759"/>
<dbReference type="AlphaFoldDB" id="A0A8T1W0Z6"/>
<keyword evidence="1" id="KW-0175">Coiled coil</keyword>
<dbReference type="EMBL" id="JAGDFM010000087">
    <property type="protein sequence ID" value="KAG7387021.1"/>
    <property type="molecule type" value="Genomic_DNA"/>
</dbReference>
<gene>
    <name evidence="3" type="primary">WDR60_6</name>
    <name evidence="3" type="ORF">PHYPSEUDO_014801</name>
</gene>
<dbReference type="Proteomes" id="UP000694044">
    <property type="component" value="Unassembled WGS sequence"/>
</dbReference>
<keyword evidence="4" id="KW-1185">Reference proteome</keyword>
<evidence type="ECO:0000313" key="4">
    <source>
        <dbReference type="Proteomes" id="UP000694044"/>
    </source>
</evidence>